<dbReference type="OrthoDB" id="336088at2759"/>
<dbReference type="HOGENOM" id="CLU_352021_0_0_1"/>
<dbReference type="GO" id="GO:0008270">
    <property type="term" value="F:zinc ion binding"/>
    <property type="evidence" value="ECO:0007669"/>
    <property type="project" value="UniProtKB-KW"/>
</dbReference>
<name>A7TTG6_VANPO</name>
<protein>
    <recommendedName>
        <fullName evidence="9">PHD-type domain-containing protein</fullName>
    </recommendedName>
</protein>
<dbReference type="Pfam" id="PF00628">
    <property type="entry name" value="PHD"/>
    <property type="match status" value="1"/>
</dbReference>
<sequence length="866" mass="101531">MEKEKDNNDNIGDETHLLRNGIDSNVFDNRVNSDELGLAEKYNEQYDNLKELADSIDLNHGEVTNENNDDAENSEVHPVRGDELYWNFQPTIPPSFRKDIRFSNILDSENAEVDIIEHILYSVDGTNLLAKDDTIYCMATVVGEPYYIGRLVGFEILEEYKSVIQRSLRITTRFPVKYFKMRLNWFYRTRDIVGTTADSDPRYLYASQMEDVMPIESYRGKCTICHVSEIIERLPNEFEVYQRSNIFYFSELYDIYSGKFYNVYPTKRLLHLFSSTSFFYVLNKRFRYLFTEKKYPLERISNKYIALNQSPSSTTDYIWDKSCRQCKEWCSGSECLRCDECKVSIHNRCLNPPLSEPLDSDVVWLCDICVHFEEDNENVEELAKSLRAADDYIRDQYKLEIENIALKALEAGVDYNKENVSFFYLGENSINNLDALLDQTLLLPYPLNNSITKDKSRNPWVTWDVHPYTNDRLSITLREDSNENIWDFNKLIDISSDDISNFLVKCEELYNSSSLERDFIEVKDTLLMILWGCNNNVDDAYLICKDSIDRHLFESQVLNEAELKQFKECIVKFGNELQLIQQVIKTQNIATLNRYFCLWKSLPRSIESMINFATLHFPRKEYILPFEKSQPNENIEEIQNLLSLSDILPIVGKFTPDYVVKYVDDSSLDINSSINSQLSYKCEICEINYSYMWYRYAGDNTQIELESGIKSGEFLKEHPNTRSKKESKKSTSLICIRCARLWRRYAVKWENPISVLKKLNENSGVDLDLFLLEILEETNDNKFKSSPIEAHKRHLEYELVQDAEMIFKQRDSLLADPDKVGKLHAKVPWVRRLHYKSVQKTVDKNEHLPIRMKYDLADHIKRNSGV</sequence>
<dbReference type="InterPro" id="IPR001025">
    <property type="entry name" value="BAH_dom"/>
</dbReference>
<dbReference type="CDD" id="cd15497">
    <property type="entry name" value="PHD1_Snt2p_like"/>
    <property type="match status" value="1"/>
</dbReference>
<keyword evidence="8" id="KW-1185">Reference proteome</keyword>
<dbReference type="InterPro" id="IPR011011">
    <property type="entry name" value="Znf_FYVE_PHD"/>
</dbReference>
<dbReference type="SUPFAM" id="SSF57903">
    <property type="entry name" value="FYVE/PHD zinc finger"/>
    <property type="match status" value="1"/>
</dbReference>
<dbReference type="InterPro" id="IPR043151">
    <property type="entry name" value="BAH_sf"/>
</dbReference>
<dbReference type="GO" id="GO:0003682">
    <property type="term" value="F:chromatin binding"/>
    <property type="evidence" value="ECO:0007669"/>
    <property type="project" value="InterPro"/>
</dbReference>
<dbReference type="PhylomeDB" id="A7TTG6"/>
<evidence type="ECO:0000256" key="2">
    <source>
        <dbReference type="ARBA" id="ARBA00022771"/>
    </source>
</evidence>
<dbReference type="InterPro" id="IPR013083">
    <property type="entry name" value="Znf_RING/FYVE/PHD"/>
</dbReference>
<feature type="domain" description="BAH" evidence="6">
    <location>
        <begin position="127"/>
        <end position="264"/>
    </location>
</feature>
<dbReference type="PROSITE" id="PS51038">
    <property type="entry name" value="BAH"/>
    <property type="match status" value="1"/>
</dbReference>
<dbReference type="PANTHER" id="PTHR47672">
    <property type="entry name" value="E3 UBIQUITIN-PROTEIN LIGASE SNT2"/>
    <property type="match status" value="1"/>
</dbReference>
<dbReference type="EMBL" id="DS480570">
    <property type="protein sequence ID" value="EDO14439.1"/>
    <property type="molecule type" value="Genomic_DNA"/>
</dbReference>
<evidence type="ECO:0000256" key="1">
    <source>
        <dbReference type="ARBA" id="ARBA00022723"/>
    </source>
</evidence>
<dbReference type="STRING" id="436907.A7TTG6"/>
<accession>A7TTG6</accession>
<keyword evidence="3" id="KW-0862">Zinc</keyword>
<dbReference type="Gene3D" id="3.30.40.10">
    <property type="entry name" value="Zinc/RING finger domain, C3HC4 (zinc finger)"/>
    <property type="match status" value="1"/>
</dbReference>
<dbReference type="RefSeq" id="XP_001642297.1">
    <property type="nucleotide sequence ID" value="XM_001642247.1"/>
</dbReference>
<keyword evidence="2 4" id="KW-0863">Zinc-finger</keyword>
<dbReference type="GO" id="GO:0004842">
    <property type="term" value="F:ubiquitin-protein transferase activity"/>
    <property type="evidence" value="ECO:0007669"/>
    <property type="project" value="TreeGrafter"/>
</dbReference>
<dbReference type="Proteomes" id="UP000000267">
    <property type="component" value="Unassembled WGS sequence"/>
</dbReference>
<dbReference type="SMART" id="SM00439">
    <property type="entry name" value="BAH"/>
    <property type="match status" value="1"/>
</dbReference>
<dbReference type="InParanoid" id="A7TTG6"/>
<dbReference type="Gene3D" id="2.30.30.490">
    <property type="match status" value="1"/>
</dbReference>
<dbReference type="PANTHER" id="PTHR47672:SF1">
    <property type="entry name" value="E3 UBIQUITIN-PROTEIN LIGASE SNT2"/>
    <property type="match status" value="1"/>
</dbReference>
<dbReference type="OMA" id="ICIRCAR"/>
<evidence type="ECO:0000256" key="3">
    <source>
        <dbReference type="ARBA" id="ARBA00022833"/>
    </source>
</evidence>
<evidence type="ECO:0000259" key="5">
    <source>
        <dbReference type="PROSITE" id="PS50016"/>
    </source>
</evidence>
<dbReference type="AlphaFoldDB" id="A7TTG6"/>
<dbReference type="InterPro" id="IPR019787">
    <property type="entry name" value="Znf_PHD-finger"/>
</dbReference>
<organism evidence="8">
    <name type="scientific">Vanderwaltozyma polyspora (strain ATCC 22028 / DSM 70294 / BCRC 21397 / CBS 2163 / NBRC 10782 / NRRL Y-8283 / UCD 57-17)</name>
    <name type="common">Kluyveromyces polysporus</name>
    <dbReference type="NCBI Taxonomy" id="436907"/>
    <lineage>
        <taxon>Eukaryota</taxon>
        <taxon>Fungi</taxon>
        <taxon>Dikarya</taxon>
        <taxon>Ascomycota</taxon>
        <taxon>Saccharomycotina</taxon>
        <taxon>Saccharomycetes</taxon>
        <taxon>Saccharomycetales</taxon>
        <taxon>Saccharomycetaceae</taxon>
        <taxon>Vanderwaltozyma</taxon>
    </lineage>
</organism>
<evidence type="ECO:0000313" key="8">
    <source>
        <dbReference type="Proteomes" id="UP000000267"/>
    </source>
</evidence>
<evidence type="ECO:0000259" key="6">
    <source>
        <dbReference type="PROSITE" id="PS51038"/>
    </source>
</evidence>
<reference evidence="7 8" key="1">
    <citation type="journal article" date="2007" name="Proc. Natl. Acad. Sci. U.S.A.">
        <title>Independent sorting-out of thousands of duplicated gene pairs in two yeast species descended from a whole-genome duplication.</title>
        <authorList>
            <person name="Scannell D.R."/>
            <person name="Frank A.C."/>
            <person name="Conant G.C."/>
            <person name="Byrne K.P."/>
            <person name="Woolfit M."/>
            <person name="Wolfe K.H."/>
        </authorList>
    </citation>
    <scope>NUCLEOTIDE SEQUENCE [LARGE SCALE GENOMIC DNA]</scope>
    <source>
        <strain evidence="8">ATCC 22028 / DSM 70294 / BCRC 21397 / CBS 2163 / NBRC 10782 / NRRL Y-8283 / UCD 57-17</strain>
    </source>
</reference>
<dbReference type="PROSITE" id="PS50016">
    <property type="entry name" value="ZF_PHD_2"/>
    <property type="match status" value="1"/>
</dbReference>
<dbReference type="Pfam" id="PF01426">
    <property type="entry name" value="BAH"/>
    <property type="match status" value="1"/>
</dbReference>
<evidence type="ECO:0000313" key="7">
    <source>
        <dbReference type="EMBL" id="EDO14439.1"/>
    </source>
</evidence>
<dbReference type="KEGG" id="vpo:Kpol_228p2"/>
<dbReference type="GO" id="GO:0048189">
    <property type="term" value="C:Lid2 complex"/>
    <property type="evidence" value="ECO:0007669"/>
    <property type="project" value="TreeGrafter"/>
</dbReference>
<evidence type="ECO:0008006" key="9">
    <source>
        <dbReference type="Google" id="ProtNLM"/>
    </source>
</evidence>
<dbReference type="GO" id="GO:0036205">
    <property type="term" value="P:histone catabolic process"/>
    <property type="evidence" value="ECO:0007669"/>
    <property type="project" value="TreeGrafter"/>
</dbReference>
<dbReference type="eggNOG" id="KOG0955">
    <property type="taxonomic scope" value="Eukaryota"/>
</dbReference>
<dbReference type="GeneID" id="5542432"/>
<feature type="domain" description="PHD-type" evidence="5">
    <location>
        <begin position="320"/>
        <end position="372"/>
    </location>
</feature>
<dbReference type="GO" id="GO:0005694">
    <property type="term" value="C:chromosome"/>
    <property type="evidence" value="ECO:0007669"/>
    <property type="project" value="UniProtKB-ARBA"/>
</dbReference>
<keyword evidence="1" id="KW-0479">Metal-binding</keyword>
<gene>
    <name evidence="7" type="ORF">Kpol_228p2</name>
</gene>
<evidence type="ECO:0000256" key="4">
    <source>
        <dbReference type="PROSITE-ProRule" id="PRU00146"/>
    </source>
</evidence>
<proteinExistence type="predicted"/>
<dbReference type="InterPro" id="IPR029617">
    <property type="entry name" value="Snt2"/>
</dbReference>